<dbReference type="InterPro" id="IPR036679">
    <property type="entry name" value="FlgN-like_sf"/>
</dbReference>
<evidence type="ECO:0000256" key="3">
    <source>
        <dbReference type="ARBA" id="ARBA00022795"/>
    </source>
</evidence>
<dbReference type="AlphaFoldDB" id="A0A1T4XAG0"/>
<comment type="function">
    <text evidence="1">Required for the efficient initiation of filament assembly.</text>
</comment>
<dbReference type="Pfam" id="PF05130">
    <property type="entry name" value="FlgN"/>
    <property type="match status" value="1"/>
</dbReference>
<dbReference type="GO" id="GO:0044780">
    <property type="term" value="P:bacterial-type flagellum assembly"/>
    <property type="evidence" value="ECO:0007669"/>
    <property type="project" value="InterPro"/>
</dbReference>
<dbReference type="EMBL" id="FUYC01000009">
    <property type="protein sequence ID" value="SKA86566.1"/>
    <property type="molecule type" value="Genomic_DNA"/>
</dbReference>
<evidence type="ECO:0000256" key="2">
    <source>
        <dbReference type="ARBA" id="ARBA00007703"/>
    </source>
</evidence>
<reference evidence="4 5" key="1">
    <citation type="submission" date="2017-02" db="EMBL/GenBank/DDBJ databases">
        <authorList>
            <person name="Peterson S.W."/>
        </authorList>
    </citation>
    <scope>NUCLEOTIDE SEQUENCE [LARGE SCALE GENOMIC DNA]</scope>
    <source>
        <strain evidence="4 5">DSM 16080</strain>
    </source>
</reference>
<proteinExistence type="inferred from homology"/>
<evidence type="ECO:0000313" key="4">
    <source>
        <dbReference type="EMBL" id="SKA86566.1"/>
    </source>
</evidence>
<evidence type="ECO:0000256" key="1">
    <source>
        <dbReference type="ARBA" id="ARBA00002397"/>
    </source>
</evidence>
<dbReference type="SUPFAM" id="SSF140566">
    <property type="entry name" value="FlgN-like"/>
    <property type="match status" value="1"/>
</dbReference>
<organism evidence="4 5">
    <name type="scientific">Paucidesulfovibrio gracilis DSM 16080</name>
    <dbReference type="NCBI Taxonomy" id="1121449"/>
    <lineage>
        <taxon>Bacteria</taxon>
        <taxon>Pseudomonadati</taxon>
        <taxon>Thermodesulfobacteriota</taxon>
        <taxon>Desulfovibrionia</taxon>
        <taxon>Desulfovibrionales</taxon>
        <taxon>Desulfovibrionaceae</taxon>
        <taxon>Paucidesulfovibrio</taxon>
    </lineage>
</organism>
<dbReference type="InterPro" id="IPR007809">
    <property type="entry name" value="FlgN-like"/>
</dbReference>
<gene>
    <name evidence="4" type="ORF">SAMN02745704_01964</name>
</gene>
<dbReference type="Proteomes" id="UP000190027">
    <property type="component" value="Unassembled WGS sequence"/>
</dbReference>
<dbReference type="RefSeq" id="WP_078717523.1">
    <property type="nucleotide sequence ID" value="NZ_FUYC01000009.1"/>
</dbReference>
<dbReference type="STRING" id="1121449.SAMN02745704_01964"/>
<accession>A0A1T4XAG0</accession>
<keyword evidence="5" id="KW-1185">Reference proteome</keyword>
<name>A0A1T4XAG0_9BACT</name>
<evidence type="ECO:0000313" key="5">
    <source>
        <dbReference type="Proteomes" id="UP000190027"/>
    </source>
</evidence>
<dbReference type="OrthoDB" id="5453528at2"/>
<protein>
    <submittedName>
        <fullName evidence="4">FlgN protein</fullName>
    </submittedName>
</protein>
<sequence>MKNRIKENLSRQGKAMLLLQMLLEEEFSRLQKRDARGVTPMELSIQELMRQLVAEREDLVRVVTMLTNGNTGRLRDYLPSMPEEEREEVQTQLRALDEQEQRCARQAAQNQQVAMALFEQSSKLLDYMHSKVKPTKVEGYAANGRYASRPGESHLVRGTL</sequence>
<comment type="similarity">
    <text evidence="2">Belongs to the FlgN family.</text>
</comment>
<keyword evidence="3" id="KW-1005">Bacterial flagellum biogenesis</keyword>